<evidence type="ECO:0000256" key="2">
    <source>
        <dbReference type="ARBA" id="ARBA00012438"/>
    </source>
</evidence>
<sequence length="273" mass="30564">MVTSSTLLKEFSLQMKSKGLMILISIRMIIGWVGFLASLLTFGKPTFFIAIGIAVYFLGSSIYGRYQIKRIFISELRNGLVIPFLVMDFFVILIGFYSAILSYPKELTATPIQSSIFFSIFFLYQLYIGFFLHRRFSGIMGAIVILGYIGGIAIAHANGAEVMTEYQFTSQYPDRIVLSIEILKVILLLAKTICIVKLVSFLLDILENNNQTLADELNQRETSLLKNDRLVTLGNLAANVAHEINNPLAGIKSMNEFLLEEEISFLVGKIQSG</sequence>
<dbReference type="Gene3D" id="1.10.287.130">
    <property type="match status" value="1"/>
</dbReference>
<keyword evidence="6" id="KW-1185">Reference proteome</keyword>
<dbReference type="EC" id="2.7.13.3" evidence="2"/>
<feature type="transmembrane region" description="Helical" evidence="3">
    <location>
        <begin position="112"/>
        <end position="132"/>
    </location>
</feature>
<dbReference type="Pfam" id="PF00512">
    <property type="entry name" value="HisKA"/>
    <property type="match status" value="1"/>
</dbReference>
<dbReference type="EMBL" id="AOGW02000010">
    <property type="protein sequence ID" value="EMY61578.1"/>
    <property type="molecule type" value="Genomic_DNA"/>
</dbReference>
<name>N1VT06_9LEPT</name>
<dbReference type="AlphaFoldDB" id="N1VT06"/>
<feature type="transmembrane region" description="Helical" evidence="3">
    <location>
        <begin position="46"/>
        <end position="66"/>
    </location>
</feature>
<protein>
    <recommendedName>
        <fullName evidence="2">histidine kinase</fullName>
        <ecNumber evidence="2">2.7.13.3</ecNumber>
    </recommendedName>
</protein>
<dbReference type="SUPFAM" id="SSF47384">
    <property type="entry name" value="Homodimeric domain of signal transducing histidine kinase"/>
    <property type="match status" value="1"/>
</dbReference>
<keyword evidence="3" id="KW-1133">Transmembrane helix</keyword>
<evidence type="ECO:0000256" key="3">
    <source>
        <dbReference type="SAM" id="Phobius"/>
    </source>
</evidence>
<feature type="domain" description="Signal transduction histidine kinase dimerisation/phosphoacceptor" evidence="4">
    <location>
        <begin position="233"/>
        <end position="270"/>
    </location>
</feature>
<organism evidence="5 6">
    <name type="scientific">Leptospira terpstrae serovar Hualin str. LT 11-33 = ATCC 700639</name>
    <dbReference type="NCBI Taxonomy" id="1257025"/>
    <lineage>
        <taxon>Bacteria</taxon>
        <taxon>Pseudomonadati</taxon>
        <taxon>Spirochaetota</taxon>
        <taxon>Spirochaetia</taxon>
        <taxon>Leptospirales</taxon>
        <taxon>Leptospiraceae</taxon>
        <taxon>Leptospira</taxon>
    </lineage>
</organism>
<feature type="transmembrane region" description="Helical" evidence="3">
    <location>
        <begin position="139"/>
        <end position="157"/>
    </location>
</feature>
<keyword evidence="5" id="KW-0808">Transferase</keyword>
<evidence type="ECO:0000259" key="4">
    <source>
        <dbReference type="Pfam" id="PF00512"/>
    </source>
</evidence>
<comment type="caution">
    <text evidence="5">The sequence shown here is derived from an EMBL/GenBank/DDBJ whole genome shotgun (WGS) entry which is preliminary data.</text>
</comment>
<accession>N1VT06</accession>
<keyword evidence="5" id="KW-0418">Kinase</keyword>
<proteinExistence type="predicted"/>
<dbReference type="STRING" id="1257025.LEP1GSC203_1808"/>
<dbReference type="InterPro" id="IPR003661">
    <property type="entry name" value="HisK_dim/P_dom"/>
</dbReference>
<dbReference type="InterPro" id="IPR036097">
    <property type="entry name" value="HisK_dim/P_sf"/>
</dbReference>
<keyword evidence="3" id="KW-0472">Membrane</keyword>
<feature type="transmembrane region" description="Helical" evidence="3">
    <location>
        <begin position="20"/>
        <end position="40"/>
    </location>
</feature>
<keyword evidence="3" id="KW-0812">Transmembrane</keyword>
<evidence type="ECO:0000313" key="5">
    <source>
        <dbReference type="EMBL" id="EMY61578.1"/>
    </source>
</evidence>
<comment type="catalytic activity">
    <reaction evidence="1">
        <text>ATP + protein L-histidine = ADP + protein N-phospho-L-histidine.</text>
        <dbReference type="EC" id="2.7.13.3"/>
    </reaction>
</comment>
<gene>
    <name evidence="5" type="ORF">LEP1GSC203_1808</name>
</gene>
<reference evidence="5" key="1">
    <citation type="submission" date="2013-03" db="EMBL/GenBank/DDBJ databases">
        <authorList>
            <person name="Harkins D.M."/>
            <person name="Durkin A.S."/>
            <person name="Brinkac L.M."/>
            <person name="Haft D.H."/>
            <person name="Selengut J.D."/>
            <person name="Sanka R."/>
            <person name="DePew J."/>
            <person name="Purushe J."/>
            <person name="Hartskeerl R.A."/>
            <person name="Ahmed A."/>
            <person name="van der Linden H."/>
            <person name="Goris M.G.A."/>
            <person name="Vinetz J.M."/>
            <person name="Sutton G.G."/>
            <person name="Nierman W.C."/>
            <person name="Fouts D.E."/>
        </authorList>
    </citation>
    <scope>NUCLEOTIDE SEQUENCE [LARGE SCALE GENOMIC DNA]</scope>
    <source>
        <strain evidence="5">LT 11-33</strain>
    </source>
</reference>
<dbReference type="GO" id="GO:0000155">
    <property type="term" value="F:phosphorelay sensor kinase activity"/>
    <property type="evidence" value="ECO:0007669"/>
    <property type="project" value="InterPro"/>
</dbReference>
<evidence type="ECO:0000313" key="6">
    <source>
        <dbReference type="Proteomes" id="UP000012371"/>
    </source>
</evidence>
<feature type="transmembrane region" description="Helical" evidence="3">
    <location>
        <begin position="177"/>
        <end position="203"/>
    </location>
</feature>
<feature type="transmembrane region" description="Helical" evidence="3">
    <location>
        <begin position="78"/>
        <end position="100"/>
    </location>
</feature>
<dbReference type="CDD" id="cd00082">
    <property type="entry name" value="HisKA"/>
    <property type="match status" value="1"/>
</dbReference>
<dbReference type="Proteomes" id="UP000012371">
    <property type="component" value="Unassembled WGS sequence"/>
</dbReference>
<evidence type="ECO:0000256" key="1">
    <source>
        <dbReference type="ARBA" id="ARBA00000085"/>
    </source>
</evidence>